<keyword evidence="1" id="KW-0812">Transmembrane</keyword>
<dbReference type="AlphaFoldDB" id="A0A7W8UF36"/>
<keyword evidence="3" id="KW-1185">Reference proteome</keyword>
<organism evidence="2 3">
    <name type="scientific">Rhizobium giardinii</name>
    <dbReference type="NCBI Taxonomy" id="56731"/>
    <lineage>
        <taxon>Bacteria</taxon>
        <taxon>Pseudomonadati</taxon>
        <taxon>Pseudomonadota</taxon>
        <taxon>Alphaproteobacteria</taxon>
        <taxon>Hyphomicrobiales</taxon>
        <taxon>Rhizobiaceae</taxon>
        <taxon>Rhizobium/Agrobacterium group</taxon>
        <taxon>Rhizobium</taxon>
    </lineage>
</organism>
<dbReference type="RefSeq" id="WP_018329585.1">
    <property type="nucleotide sequence ID" value="NZ_JACHBK010000009.1"/>
</dbReference>
<protein>
    <recommendedName>
        <fullName evidence="4">Holin</fullName>
    </recommendedName>
</protein>
<keyword evidence="1" id="KW-0472">Membrane</keyword>
<accession>A0A7W8UF36</accession>
<evidence type="ECO:0008006" key="4">
    <source>
        <dbReference type="Google" id="ProtNLM"/>
    </source>
</evidence>
<evidence type="ECO:0000313" key="2">
    <source>
        <dbReference type="EMBL" id="MBB5537402.1"/>
    </source>
</evidence>
<dbReference type="EMBL" id="JACHBK010000009">
    <property type="protein sequence ID" value="MBB5537402.1"/>
    <property type="molecule type" value="Genomic_DNA"/>
</dbReference>
<comment type="caution">
    <text evidence="2">The sequence shown here is derived from an EMBL/GenBank/DDBJ whole genome shotgun (WGS) entry which is preliminary data.</text>
</comment>
<reference evidence="2 3" key="1">
    <citation type="submission" date="2020-08" db="EMBL/GenBank/DDBJ databases">
        <title>Genomic Encyclopedia of Type Strains, Phase IV (KMG-V): Genome sequencing to study the core and pangenomes of soil and plant-associated prokaryotes.</title>
        <authorList>
            <person name="Whitman W."/>
        </authorList>
    </citation>
    <scope>NUCLEOTIDE SEQUENCE [LARGE SCALE GENOMIC DNA]</scope>
    <source>
        <strain evidence="2 3">SEMIA 4084</strain>
    </source>
</reference>
<evidence type="ECO:0000313" key="3">
    <source>
        <dbReference type="Proteomes" id="UP000585507"/>
    </source>
</evidence>
<dbReference type="Proteomes" id="UP000585507">
    <property type="component" value="Unassembled WGS sequence"/>
</dbReference>
<gene>
    <name evidence="2" type="ORF">GGD55_004118</name>
</gene>
<name>A0A7W8UF36_9HYPH</name>
<feature type="transmembrane region" description="Helical" evidence="1">
    <location>
        <begin position="12"/>
        <end position="33"/>
    </location>
</feature>
<evidence type="ECO:0000256" key="1">
    <source>
        <dbReference type="SAM" id="Phobius"/>
    </source>
</evidence>
<proteinExistence type="predicted"/>
<dbReference type="PROSITE" id="PS51257">
    <property type="entry name" value="PROKAR_LIPOPROTEIN"/>
    <property type="match status" value="1"/>
</dbReference>
<keyword evidence="1" id="KW-1133">Transmembrane helix</keyword>
<sequence>MGELKNWYMSKTVWGGVVAILASCSHLLGVEIAPDDQGGLVDSLTALAAAAGGLVAIWGRISARKRLR</sequence>
<feature type="transmembrane region" description="Helical" evidence="1">
    <location>
        <begin position="39"/>
        <end position="59"/>
    </location>
</feature>